<comment type="caution">
    <text evidence="1">The sequence shown here is derived from an EMBL/GenBank/DDBJ whole genome shotgun (WGS) entry which is preliminary data.</text>
</comment>
<sequence>MNQTPRAREHYLLERRRHRSMLRLAPKIQIRDPSFLPEPHNDPRTSGCCVAVKMAPTELKFIGHYRVPDFCMHAWSYRPSPHGPLRRLLEVFGTLTFHSTTSLIPYLHTHCIESRIDSIAKTQQHSPQRP</sequence>
<reference evidence="1 2" key="1">
    <citation type="submission" date="2024-09" db="EMBL/GenBank/DDBJ databases">
        <title>Rethinking Asexuality: The Enigmatic Case of Functional Sexual Genes in Lepraria (Stereocaulaceae).</title>
        <authorList>
            <person name="Doellman M."/>
            <person name="Sun Y."/>
            <person name="Barcenas-Pena A."/>
            <person name="Lumbsch H.T."/>
            <person name="Grewe F."/>
        </authorList>
    </citation>
    <scope>NUCLEOTIDE SEQUENCE [LARGE SCALE GENOMIC DNA]</scope>
    <source>
        <strain evidence="1 2">Mercado 3170</strain>
    </source>
</reference>
<evidence type="ECO:0000313" key="1">
    <source>
        <dbReference type="EMBL" id="KAL2046793.1"/>
    </source>
</evidence>
<gene>
    <name evidence="1" type="ORF">N7G274_000811</name>
</gene>
<evidence type="ECO:0000313" key="2">
    <source>
        <dbReference type="Proteomes" id="UP001590950"/>
    </source>
</evidence>
<protein>
    <submittedName>
        <fullName evidence="1">Uncharacterized protein</fullName>
    </submittedName>
</protein>
<organism evidence="1 2">
    <name type="scientific">Stereocaulon virgatum</name>
    <dbReference type="NCBI Taxonomy" id="373712"/>
    <lineage>
        <taxon>Eukaryota</taxon>
        <taxon>Fungi</taxon>
        <taxon>Dikarya</taxon>
        <taxon>Ascomycota</taxon>
        <taxon>Pezizomycotina</taxon>
        <taxon>Lecanoromycetes</taxon>
        <taxon>OSLEUM clade</taxon>
        <taxon>Lecanoromycetidae</taxon>
        <taxon>Lecanorales</taxon>
        <taxon>Lecanorineae</taxon>
        <taxon>Stereocaulaceae</taxon>
        <taxon>Stereocaulon</taxon>
    </lineage>
</organism>
<name>A0ABR4ATL8_9LECA</name>
<proteinExistence type="predicted"/>
<keyword evidence="2" id="KW-1185">Reference proteome</keyword>
<dbReference type="Proteomes" id="UP001590950">
    <property type="component" value="Unassembled WGS sequence"/>
</dbReference>
<dbReference type="EMBL" id="JBEFKJ010000003">
    <property type="protein sequence ID" value="KAL2046793.1"/>
    <property type="molecule type" value="Genomic_DNA"/>
</dbReference>
<accession>A0ABR4ATL8</accession>